<keyword evidence="1" id="KW-1133">Transmembrane helix</keyword>
<gene>
    <name evidence="2" type="primary">Bm13216</name>
    <name evidence="2" type="ORF">BM_Bm13216</name>
</gene>
<keyword evidence="1" id="KW-0812">Transmembrane</keyword>
<reference evidence="2" key="2">
    <citation type="submission" date="2012-12" db="EMBL/GenBank/DDBJ databases">
        <authorList>
            <consortium name="WormBase Consortium"/>
            <person name="Ghedin E."/>
            <person name="Paulini M."/>
        </authorList>
    </citation>
    <scope>NUCLEOTIDE SEQUENCE</scope>
    <source>
        <strain evidence="2">FR3</strain>
    </source>
</reference>
<evidence type="ECO:0000313" key="2">
    <source>
        <dbReference type="EMBL" id="CDQ02314.1"/>
    </source>
</evidence>
<dbReference type="EMBL" id="LN857024">
    <property type="protein sequence ID" value="CDQ02314.1"/>
    <property type="molecule type" value="Genomic_DNA"/>
</dbReference>
<name>A0A1I9G6A6_BRUMA</name>
<proteinExistence type="predicted"/>
<protein>
    <submittedName>
        <fullName evidence="2">Bm13216</fullName>
    </submittedName>
</protein>
<organism evidence="2">
    <name type="scientific">Brugia malayi</name>
    <name type="common">Filarial nematode worm</name>
    <dbReference type="NCBI Taxonomy" id="6279"/>
    <lineage>
        <taxon>Eukaryota</taxon>
        <taxon>Metazoa</taxon>
        <taxon>Ecdysozoa</taxon>
        <taxon>Nematoda</taxon>
        <taxon>Chromadorea</taxon>
        <taxon>Rhabditida</taxon>
        <taxon>Spirurina</taxon>
        <taxon>Spiruromorpha</taxon>
        <taxon>Filarioidea</taxon>
        <taxon>Onchocercidae</taxon>
        <taxon>Brugia</taxon>
    </lineage>
</organism>
<accession>A0A1I9G6A6</accession>
<evidence type="ECO:0000256" key="1">
    <source>
        <dbReference type="SAM" id="Phobius"/>
    </source>
</evidence>
<feature type="transmembrane region" description="Helical" evidence="1">
    <location>
        <begin position="12"/>
        <end position="31"/>
    </location>
</feature>
<keyword evidence="1" id="KW-0472">Membrane</keyword>
<reference evidence="2" key="1">
    <citation type="journal article" date="2007" name="Science">
        <title>Draft genome of the filarial nematode parasite Brugia malayi.</title>
        <authorList>
            <person name="Ghedin E."/>
            <person name="Wang S."/>
            <person name="Spiro D."/>
            <person name="Caler E."/>
            <person name="Zhao Q."/>
            <person name="Crabtree J."/>
            <person name="Allen J.E."/>
            <person name="Delcher A.L."/>
            <person name="Guiliano D.B."/>
            <person name="Miranda-Saavedra D."/>
            <person name="Angiuoli S.V."/>
            <person name="Creasy T."/>
            <person name="Amedeo P."/>
            <person name="Haas B."/>
            <person name="El-Sayed N.M."/>
            <person name="Wortman J.R."/>
            <person name="Feldblyum T."/>
            <person name="Tallon L."/>
            <person name="Schatz M."/>
            <person name="Shumway M."/>
            <person name="Koo H."/>
            <person name="Salzberg S.L."/>
            <person name="Schobel S."/>
            <person name="Pertea M."/>
            <person name="Pop M."/>
            <person name="White O."/>
            <person name="Barton G.J."/>
            <person name="Carlow C.K."/>
            <person name="Crawford M.J."/>
            <person name="Daub J."/>
            <person name="Dimmic M.W."/>
            <person name="Estes C.F."/>
            <person name="Foster J.M."/>
            <person name="Ganatra M."/>
            <person name="Gregory W.F."/>
            <person name="Johnson N.M."/>
            <person name="Jin J."/>
            <person name="Komuniecki R."/>
            <person name="Korf I."/>
            <person name="Kumar S."/>
            <person name="Laney S."/>
            <person name="Li B.W."/>
            <person name="Li W."/>
            <person name="Lindblom T.H."/>
            <person name="Lustigman S."/>
            <person name="Ma D."/>
            <person name="Maina C.V."/>
            <person name="Martin D.M."/>
            <person name="McCarter J.P."/>
            <person name="McReynolds L."/>
            <person name="Mitreva M."/>
            <person name="Nutman T.B."/>
            <person name="Parkinson J."/>
            <person name="Peregrin-Alvarez J.M."/>
            <person name="Poole C."/>
            <person name="Ren Q."/>
            <person name="Saunders L."/>
            <person name="Sluder A.E."/>
            <person name="Smith K."/>
            <person name="Stanke M."/>
            <person name="Unnasch T.R."/>
            <person name="Ware J."/>
            <person name="Wei A.D."/>
            <person name="Weil G."/>
            <person name="Williams D.J."/>
            <person name="Zhang Y."/>
            <person name="Williams S.A."/>
            <person name="Fraser-Liggett C."/>
            <person name="Slatko B."/>
            <person name="Blaxter M.L."/>
            <person name="Scott A.L."/>
        </authorList>
    </citation>
    <scope>NUCLEOTIDE SEQUENCE</scope>
    <source>
        <strain evidence="2">FR3</strain>
    </source>
</reference>
<sequence>MTFSYVTADILILMNQMKCFTMFFINPFLVFRLKKSYSKRRYLKAIWALQLIKVNI</sequence>
<dbReference type="AlphaFoldDB" id="A0A1I9G6A6"/>